<keyword evidence="1" id="KW-0175">Coiled coil</keyword>
<proteinExistence type="predicted"/>
<feature type="coiled-coil region" evidence="1">
    <location>
        <begin position="362"/>
        <end position="396"/>
    </location>
</feature>
<geneLocation type="mitochondrion" evidence="4"/>
<keyword evidence="5" id="KW-1185">Reference proteome</keyword>
<feature type="coiled-coil region" evidence="1">
    <location>
        <begin position="218"/>
        <end position="279"/>
    </location>
</feature>
<evidence type="ECO:0000313" key="4">
    <source>
        <dbReference type="EMBL" id="SPR00764.1"/>
    </source>
</evidence>
<sequence length="441" mass="50020">MDHADESLFQKRVRKINDDLWPSFSERIADQKGPPSAHSNRKKAMHRRPEGTTTNSTHTAHTISSLRKMDEFVRLICQQPARIPKKVDHSSLRPVLKHVQQMERAVEQLQEEHSTQIRLETESQKTFEFMKNQIDSMRKAFGILSEVLIDEIEDIRTVMSDHMKVLIAYEAKFRGKLAGGPDVPIKEQINKVRTEMDNKVSIIHSNMLQLQSAIEESRESSHGEVSTLENKVQELERRSVATQNRGGGDDRHMELAEAVKRLAQEIDRTKSDFESYQDAHGVSLSQIFAELNKCIHRCDQLEKGAPPAESLAPKSSASSSGRTRDEDVAALEANIDAISTTVKDFIVTQTEFMEEDHASIVREATEAAKQQVTDVREEMQKQNSELRLDLDQIEESVINGFDQLCKVLNVHNPLELFEKSEPGNDKDSDNELADGKIEPFT</sequence>
<accession>A0A0G4ITK7</accession>
<gene>
    <name evidence="3" type="ORF">PBRA_006742</name>
    <name evidence="4" type="ORF">PLBR_LOCUS7979</name>
</gene>
<feature type="compositionally biased region" description="Low complexity" evidence="2">
    <location>
        <begin position="305"/>
        <end position="320"/>
    </location>
</feature>
<evidence type="ECO:0000256" key="1">
    <source>
        <dbReference type="SAM" id="Coils"/>
    </source>
</evidence>
<dbReference type="EMBL" id="OVEO01000015">
    <property type="protein sequence ID" value="SPR00764.1"/>
    <property type="molecule type" value="Genomic_DNA"/>
</dbReference>
<feature type="region of interest" description="Disordered" evidence="2">
    <location>
        <begin position="417"/>
        <end position="441"/>
    </location>
</feature>
<feature type="compositionally biased region" description="Low complexity" evidence="2">
    <location>
        <begin position="52"/>
        <end position="63"/>
    </location>
</feature>
<organism evidence="3 5">
    <name type="scientific">Plasmodiophora brassicae</name>
    <name type="common">Clubroot disease agent</name>
    <dbReference type="NCBI Taxonomy" id="37360"/>
    <lineage>
        <taxon>Eukaryota</taxon>
        <taxon>Sar</taxon>
        <taxon>Rhizaria</taxon>
        <taxon>Endomyxa</taxon>
        <taxon>Phytomyxea</taxon>
        <taxon>Plasmodiophorida</taxon>
        <taxon>Plasmodiophoridae</taxon>
        <taxon>Plasmodiophora</taxon>
    </lineage>
</organism>
<dbReference type="EMBL" id="CDSF01000086">
    <property type="protein sequence ID" value="CEO98628.1"/>
    <property type="molecule type" value="Genomic_DNA"/>
</dbReference>
<dbReference type="Proteomes" id="UP000039324">
    <property type="component" value="Unassembled WGS sequence"/>
</dbReference>
<evidence type="ECO:0000313" key="5">
    <source>
        <dbReference type="Proteomes" id="UP000039324"/>
    </source>
</evidence>
<evidence type="ECO:0000256" key="2">
    <source>
        <dbReference type="SAM" id="MobiDB-lite"/>
    </source>
</evidence>
<reference evidence="4 6" key="2">
    <citation type="submission" date="2018-03" db="EMBL/GenBank/DDBJ databases">
        <authorList>
            <person name="Fogelqvist J."/>
        </authorList>
    </citation>
    <scope>NUCLEOTIDE SEQUENCE [LARGE SCALE GENOMIC DNA]</scope>
</reference>
<feature type="region of interest" description="Disordered" evidence="2">
    <location>
        <begin position="304"/>
        <end position="325"/>
    </location>
</feature>
<feature type="coiled-coil region" evidence="1">
    <location>
        <begin position="92"/>
        <end position="119"/>
    </location>
</feature>
<reference evidence="3 5" key="1">
    <citation type="submission" date="2015-02" db="EMBL/GenBank/DDBJ databases">
        <authorList>
            <person name="Chooi Y.-H."/>
        </authorList>
    </citation>
    <scope>NUCLEOTIDE SEQUENCE [LARGE SCALE GENOMIC DNA]</scope>
    <source>
        <strain evidence="3">E3</strain>
    </source>
</reference>
<name>A0A0G4ITK7_PLABS</name>
<evidence type="ECO:0000313" key="3">
    <source>
        <dbReference type="EMBL" id="CEO98628.1"/>
    </source>
</evidence>
<evidence type="ECO:0000313" key="6">
    <source>
        <dbReference type="Proteomes" id="UP000290189"/>
    </source>
</evidence>
<dbReference type="AlphaFoldDB" id="A0A0G4ITK7"/>
<feature type="region of interest" description="Disordered" evidence="2">
    <location>
        <begin position="25"/>
        <end position="63"/>
    </location>
</feature>
<protein>
    <submittedName>
        <fullName evidence="3">Uncharacterized protein</fullName>
    </submittedName>
</protein>
<dbReference type="Proteomes" id="UP000290189">
    <property type="component" value="Unassembled WGS sequence"/>
</dbReference>
<keyword evidence="4" id="KW-0496">Mitochondrion</keyword>